<dbReference type="AlphaFoldDB" id="A0A0L9U7C9"/>
<evidence type="ECO:0000313" key="2">
    <source>
        <dbReference type="Proteomes" id="UP000053144"/>
    </source>
</evidence>
<reference evidence="2" key="1">
    <citation type="journal article" date="2015" name="Proc. Natl. Acad. Sci. U.S.A.">
        <title>Genome sequencing of adzuki bean (Vigna angularis) provides insight into high starch and low fat accumulation and domestication.</title>
        <authorList>
            <person name="Yang K."/>
            <person name="Tian Z."/>
            <person name="Chen C."/>
            <person name="Luo L."/>
            <person name="Zhao B."/>
            <person name="Wang Z."/>
            <person name="Yu L."/>
            <person name="Li Y."/>
            <person name="Sun Y."/>
            <person name="Li W."/>
            <person name="Chen Y."/>
            <person name="Li Y."/>
            <person name="Zhang Y."/>
            <person name="Ai D."/>
            <person name="Zhao J."/>
            <person name="Shang C."/>
            <person name="Ma Y."/>
            <person name="Wu B."/>
            <person name="Wang M."/>
            <person name="Gao L."/>
            <person name="Sun D."/>
            <person name="Zhang P."/>
            <person name="Guo F."/>
            <person name="Wang W."/>
            <person name="Li Y."/>
            <person name="Wang J."/>
            <person name="Varshney R.K."/>
            <person name="Wang J."/>
            <person name="Ling H.Q."/>
            <person name="Wan P."/>
        </authorList>
    </citation>
    <scope>NUCLEOTIDE SEQUENCE</scope>
    <source>
        <strain evidence="2">cv. Jingnong 6</strain>
    </source>
</reference>
<accession>A0A0L9U7C9</accession>
<sequence length="189" mass="21847">MVELWAADRATGSGVRTACQARRQRVGPRVSVDLNQNVEYIPEQPQWAIETQLHHHLRHLSMNIVQDRLNLCLPSHPVELHPHEARKGRHLWSMSLILNLITVRQVSTMEDRNEILRSQTEILRRTPNYTYTEADINEMLSAMNIANENLLEQCYDFLCGNPTCTKRLMGLPPHKRWNKLCKMISGGDC</sequence>
<dbReference type="Gramene" id="KOM38349">
    <property type="protein sequence ID" value="KOM38349"/>
    <property type="gene ID" value="LR48_Vigan03g173100"/>
</dbReference>
<evidence type="ECO:0000313" key="1">
    <source>
        <dbReference type="EMBL" id="KOM38349.1"/>
    </source>
</evidence>
<proteinExistence type="predicted"/>
<dbReference type="Proteomes" id="UP000053144">
    <property type="component" value="Chromosome 3"/>
</dbReference>
<dbReference type="EMBL" id="CM003373">
    <property type="protein sequence ID" value="KOM38349.1"/>
    <property type="molecule type" value="Genomic_DNA"/>
</dbReference>
<protein>
    <submittedName>
        <fullName evidence="1">Uncharacterized protein</fullName>
    </submittedName>
</protein>
<name>A0A0L9U7C9_PHAAN</name>
<gene>
    <name evidence="1" type="ORF">LR48_Vigan03g173100</name>
</gene>
<organism evidence="1 2">
    <name type="scientific">Phaseolus angularis</name>
    <name type="common">Azuki bean</name>
    <name type="synonym">Vigna angularis</name>
    <dbReference type="NCBI Taxonomy" id="3914"/>
    <lineage>
        <taxon>Eukaryota</taxon>
        <taxon>Viridiplantae</taxon>
        <taxon>Streptophyta</taxon>
        <taxon>Embryophyta</taxon>
        <taxon>Tracheophyta</taxon>
        <taxon>Spermatophyta</taxon>
        <taxon>Magnoliopsida</taxon>
        <taxon>eudicotyledons</taxon>
        <taxon>Gunneridae</taxon>
        <taxon>Pentapetalae</taxon>
        <taxon>rosids</taxon>
        <taxon>fabids</taxon>
        <taxon>Fabales</taxon>
        <taxon>Fabaceae</taxon>
        <taxon>Papilionoideae</taxon>
        <taxon>50 kb inversion clade</taxon>
        <taxon>NPAAA clade</taxon>
        <taxon>indigoferoid/millettioid clade</taxon>
        <taxon>Phaseoleae</taxon>
        <taxon>Vigna</taxon>
    </lineage>
</organism>